<evidence type="ECO:0000313" key="1">
    <source>
        <dbReference type="EMBL" id="EHM52304.1"/>
    </source>
</evidence>
<sequence length="58" mass="6616">MCINIPLCVSCPQHSTNRRAKQPGRDSSLSKSLFDRLLNFLNLQKGSKSCLIQREREP</sequence>
<dbReference type="AlphaFoldDB" id="G9YPX0"/>
<evidence type="ECO:0000313" key="2">
    <source>
        <dbReference type="Proteomes" id="UP000004459"/>
    </source>
</evidence>
<dbReference type="Proteomes" id="UP000004459">
    <property type="component" value="Unassembled WGS sequence"/>
</dbReference>
<dbReference type="EMBL" id="AGCK01000117">
    <property type="protein sequence ID" value="EHM52304.1"/>
    <property type="molecule type" value="Genomic_DNA"/>
</dbReference>
<protein>
    <submittedName>
        <fullName evidence="1">Uncharacterized protein</fullName>
    </submittedName>
</protein>
<name>G9YPX0_FLAPL</name>
<proteinExistence type="predicted"/>
<organism evidence="1 2">
    <name type="scientific">Flavonifractor plautii ATCC 29863</name>
    <dbReference type="NCBI Taxonomy" id="411475"/>
    <lineage>
        <taxon>Bacteria</taxon>
        <taxon>Bacillati</taxon>
        <taxon>Bacillota</taxon>
        <taxon>Clostridia</taxon>
        <taxon>Eubacteriales</taxon>
        <taxon>Oscillospiraceae</taxon>
        <taxon>Flavonifractor</taxon>
    </lineage>
</organism>
<gene>
    <name evidence="1" type="ORF">HMPREF0372_01564</name>
</gene>
<dbReference type="HOGENOM" id="CLU_2972810_0_0_9"/>
<reference evidence="1 2" key="1">
    <citation type="submission" date="2011-08" db="EMBL/GenBank/DDBJ databases">
        <authorList>
            <person name="Weinstock G."/>
            <person name="Sodergren E."/>
            <person name="Clifton S."/>
            <person name="Fulton L."/>
            <person name="Fulton B."/>
            <person name="Courtney L."/>
            <person name="Fronick C."/>
            <person name="Harrison M."/>
            <person name="Strong C."/>
            <person name="Farmer C."/>
            <person name="Delahaunty K."/>
            <person name="Markovic C."/>
            <person name="Hall O."/>
            <person name="Minx P."/>
            <person name="Tomlinson C."/>
            <person name="Mitreva M."/>
            <person name="Hou S."/>
            <person name="Chen J."/>
            <person name="Wollam A."/>
            <person name="Pepin K.H."/>
            <person name="Johnson M."/>
            <person name="Bhonagiri V."/>
            <person name="Zhang X."/>
            <person name="Suruliraj S."/>
            <person name="Warren W."/>
            <person name="Chinwalla A."/>
            <person name="Mardis E.R."/>
            <person name="Wilson R.K."/>
        </authorList>
    </citation>
    <scope>NUCLEOTIDE SEQUENCE [LARGE SCALE GENOMIC DNA]</scope>
    <source>
        <strain evidence="1 2">ATCC 29863</strain>
    </source>
</reference>
<comment type="caution">
    <text evidence="1">The sequence shown here is derived from an EMBL/GenBank/DDBJ whole genome shotgun (WGS) entry which is preliminary data.</text>
</comment>
<accession>G9YPX0</accession>